<comment type="subcellular location">
    <subcellularLocation>
        <location evidence="1">Cell membrane</location>
        <topology evidence="1">Single-pass membrane protein</topology>
    </subcellularLocation>
</comment>
<gene>
    <name evidence="10" type="primary">motB</name>
    <name evidence="10" type="ORF">ACFQ4A_01830</name>
</gene>
<organism evidence="10 11">
    <name type="scientific">Lentibacillus salinarum</name>
    <dbReference type="NCBI Taxonomy" id="446820"/>
    <lineage>
        <taxon>Bacteria</taxon>
        <taxon>Bacillati</taxon>
        <taxon>Bacillota</taxon>
        <taxon>Bacilli</taxon>
        <taxon>Bacillales</taxon>
        <taxon>Bacillaceae</taxon>
        <taxon>Lentibacillus</taxon>
    </lineage>
</organism>
<comment type="similarity">
    <text evidence="2">Belongs to the MotB family.</text>
</comment>
<dbReference type="PANTHER" id="PTHR30329:SF21">
    <property type="entry name" value="LIPOPROTEIN YIAD-RELATED"/>
    <property type="match status" value="1"/>
</dbReference>
<evidence type="ECO:0000256" key="7">
    <source>
        <dbReference type="PROSITE-ProRule" id="PRU00473"/>
    </source>
</evidence>
<dbReference type="EMBL" id="JBHTNH010000002">
    <property type="protein sequence ID" value="MFD1360415.1"/>
    <property type="molecule type" value="Genomic_DNA"/>
</dbReference>
<evidence type="ECO:0000256" key="2">
    <source>
        <dbReference type="ARBA" id="ARBA00008914"/>
    </source>
</evidence>
<dbReference type="Proteomes" id="UP001597178">
    <property type="component" value="Unassembled WGS sequence"/>
</dbReference>
<feature type="region of interest" description="Disordered" evidence="8">
    <location>
        <begin position="214"/>
        <end position="235"/>
    </location>
</feature>
<evidence type="ECO:0000313" key="10">
    <source>
        <dbReference type="EMBL" id="MFD1360415.1"/>
    </source>
</evidence>
<evidence type="ECO:0000256" key="6">
    <source>
        <dbReference type="ARBA" id="ARBA00023136"/>
    </source>
</evidence>
<sequence length="258" mass="29456">MRRKKQRKGNHISESWLLPYSDLLTLLVALFIVLFAMSEIDAQKYQSLIQVFDNEFRGGSGILENSNGVSEQVPVVTDDNTENKEDKEKEEEQGTEELQKLKNLQQQINQYIEQNNLSEVLGTKLSGEGLLVTISNDVSFDSGSAKVNDYGKKIAREVSEFLYTDPPHQIVVSGHTDDVPMHNEKFASNWELSAMRAINFMRLLLENEKLDPERFSSKGHGEHHPIVPNNSDQNRTKNRRVEVLILPNHDIHTKEKES</sequence>
<dbReference type="RefSeq" id="WP_382397124.1">
    <property type="nucleotide sequence ID" value="NZ_JBHTNH010000002.1"/>
</dbReference>
<dbReference type="NCBIfam" id="NF005831">
    <property type="entry name" value="PRK07734.1"/>
    <property type="match status" value="1"/>
</dbReference>
<feature type="compositionally biased region" description="Basic and acidic residues" evidence="8">
    <location>
        <begin position="214"/>
        <end position="225"/>
    </location>
</feature>
<proteinExistence type="inferred from homology"/>
<protein>
    <submittedName>
        <fullName evidence="10">Flagellar motor protein MotB</fullName>
    </submittedName>
</protein>
<dbReference type="Pfam" id="PF13677">
    <property type="entry name" value="MotB_plug"/>
    <property type="match status" value="1"/>
</dbReference>
<keyword evidence="10" id="KW-0969">Cilium</keyword>
<evidence type="ECO:0000256" key="3">
    <source>
        <dbReference type="ARBA" id="ARBA00022475"/>
    </source>
</evidence>
<dbReference type="Gene3D" id="3.30.1330.60">
    <property type="entry name" value="OmpA-like domain"/>
    <property type="match status" value="1"/>
</dbReference>
<name>A0ABW3ZPY2_9BACI</name>
<dbReference type="InterPro" id="IPR050330">
    <property type="entry name" value="Bact_OuterMem_StrucFunc"/>
</dbReference>
<dbReference type="InterPro" id="IPR006665">
    <property type="entry name" value="OmpA-like"/>
</dbReference>
<keyword evidence="10" id="KW-0282">Flagellum</keyword>
<comment type="caution">
    <text evidence="10">The sequence shown here is derived from an EMBL/GenBank/DDBJ whole genome shotgun (WGS) entry which is preliminary data.</text>
</comment>
<evidence type="ECO:0000256" key="8">
    <source>
        <dbReference type="SAM" id="MobiDB-lite"/>
    </source>
</evidence>
<dbReference type="SUPFAM" id="SSF103088">
    <property type="entry name" value="OmpA-like"/>
    <property type="match status" value="1"/>
</dbReference>
<dbReference type="Pfam" id="PF00691">
    <property type="entry name" value="OmpA"/>
    <property type="match status" value="1"/>
</dbReference>
<keyword evidence="4" id="KW-0812">Transmembrane</keyword>
<feature type="region of interest" description="Disordered" evidence="8">
    <location>
        <begin position="63"/>
        <end position="94"/>
    </location>
</feature>
<evidence type="ECO:0000256" key="1">
    <source>
        <dbReference type="ARBA" id="ARBA00004162"/>
    </source>
</evidence>
<dbReference type="PANTHER" id="PTHR30329">
    <property type="entry name" value="STATOR ELEMENT OF FLAGELLAR MOTOR COMPLEX"/>
    <property type="match status" value="1"/>
</dbReference>
<evidence type="ECO:0000256" key="5">
    <source>
        <dbReference type="ARBA" id="ARBA00022989"/>
    </source>
</evidence>
<reference evidence="11" key="1">
    <citation type="journal article" date="2019" name="Int. J. Syst. Evol. Microbiol.">
        <title>The Global Catalogue of Microorganisms (GCM) 10K type strain sequencing project: providing services to taxonomists for standard genome sequencing and annotation.</title>
        <authorList>
            <consortium name="The Broad Institute Genomics Platform"/>
            <consortium name="The Broad Institute Genome Sequencing Center for Infectious Disease"/>
            <person name="Wu L."/>
            <person name="Ma J."/>
        </authorList>
    </citation>
    <scope>NUCLEOTIDE SEQUENCE [LARGE SCALE GENOMIC DNA]</scope>
    <source>
        <strain evidence="11">CCUG 54822</strain>
    </source>
</reference>
<keyword evidence="6 7" id="KW-0472">Membrane</keyword>
<dbReference type="CDD" id="cd07185">
    <property type="entry name" value="OmpA_C-like"/>
    <property type="match status" value="1"/>
</dbReference>
<dbReference type="PROSITE" id="PS51123">
    <property type="entry name" value="OMPA_2"/>
    <property type="match status" value="1"/>
</dbReference>
<keyword evidence="10" id="KW-0966">Cell projection</keyword>
<evidence type="ECO:0000313" key="11">
    <source>
        <dbReference type="Proteomes" id="UP001597178"/>
    </source>
</evidence>
<feature type="compositionally biased region" description="Basic and acidic residues" evidence="8">
    <location>
        <begin position="81"/>
        <end position="94"/>
    </location>
</feature>
<keyword evidence="3" id="KW-1003">Cell membrane</keyword>
<dbReference type="InterPro" id="IPR036737">
    <property type="entry name" value="OmpA-like_sf"/>
</dbReference>
<feature type="domain" description="OmpA-like" evidence="9">
    <location>
        <begin position="127"/>
        <end position="249"/>
    </location>
</feature>
<evidence type="ECO:0000259" key="9">
    <source>
        <dbReference type="PROSITE" id="PS51123"/>
    </source>
</evidence>
<keyword evidence="11" id="KW-1185">Reference proteome</keyword>
<evidence type="ECO:0000256" key="4">
    <source>
        <dbReference type="ARBA" id="ARBA00022692"/>
    </source>
</evidence>
<dbReference type="InterPro" id="IPR025713">
    <property type="entry name" value="MotB-like_N_dom"/>
</dbReference>
<keyword evidence="5" id="KW-1133">Transmembrane helix</keyword>
<accession>A0ABW3ZPY2</accession>